<accession>A0A836BVP1</accession>
<sequence length="634" mass="63148">MLRAQPFHALSRQLEAATAALEAGRGGGGAGSGSGGRAGPSGGSAGGAGSNCGRWLGSGSGGGASPSGGGGHQMATAAATVEASRGGAERGVGGAGSCSGGGAGPRGGAGSSTGGGGAGSSSGGGLSSGGGGAGSGGSGGGTAGLAPTSLVKMADQVLYANTHQLTLATMLLGLQEGADELASPGLSTCASQLEAERSACVEVLAWGLAESGFLEHAVRLTLLLQPRLPMDQQRRIVRYSLSPACNLWRALDRASGPTPCIFTPITGDSTIDTPPPGISPAAAAHLRWALSGRCVQTTVLVYGVGTLRVADRGPSYGLPAELQTAGLALIMEDMDGNPCLRPVALELLLRQLATGSALPPPGPGASLELALRVGRAALGTAASQLAEEGTTFRSPLPPAPVVTQLGMGIAGALRLAVGALACGRLLLPRQRPSPLEAQRAEWWRLAEWAGMFGLFVLEEGPLRQLWRLMLGPILALWPDGRFDLDALPSATPPEVAAALSGTLTHVLCTLARPGGSGLALFLTPLLAYGNSIEGEVLVALLTALSQLSPGVADRDPFRQAAAAFLRATAEALGRCRGLGPAAEAPAGPTEAAAGGGGEDPAMPTSAGTSAREPPPAHLQQLRRLLAPWPAAEAR</sequence>
<feature type="region of interest" description="Disordered" evidence="1">
    <location>
        <begin position="23"/>
        <end position="141"/>
    </location>
</feature>
<evidence type="ECO:0000313" key="3">
    <source>
        <dbReference type="Proteomes" id="UP000612055"/>
    </source>
</evidence>
<organism evidence="2 3">
    <name type="scientific">Edaphochlamys debaryana</name>
    <dbReference type="NCBI Taxonomy" id="47281"/>
    <lineage>
        <taxon>Eukaryota</taxon>
        <taxon>Viridiplantae</taxon>
        <taxon>Chlorophyta</taxon>
        <taxon>core chlorophytes</taxon>
        <taxon>Chlorophyceae</taxon>
        <taxon>CS clade</taxon>
        <taxon>Chlamydomonadales</taxon>
        <taxon>Chlamydomonadales incertae sedis</taxon>
        <taxon>Edaphochlamys</taxon>
    </lineage>
</organism>
<dbReference type="EMBL" id="JAEHOE010000064">
    <property type="protein sequence ID" value="KAG2490242.1"/>
    <property type="molecule type" value="Genomic_DNA"/>
</dbReference>
<feature type="compositionally biased region" description="Gly residues" evidence="1">
    <location>
        <begin position="89"/>
        <end position="141"/>
    </location>
</feature>
<dbReference type="Proteomes" id="UP000612055">
    <property type="component" value="Unassembled WGS sequence"/>
</dbReference>
<feature type="compositionally biased region" description="Low complexity" evidence="1">
    <location>
        <begin position="581"/>
        <end position="592"/>
    </location>
</feature>
<proteinExistence type="predicted"/>
<name>A0A836BVP1_9CHLO</name>
<dbReference type="AlphaFoldDB" id="A0A836BVP1"/>
<evidence type="ECO:0000313" key="2">
    <source>
        <dbReference type="EMBL" id="KAG2490242.1"/>
    </source>
</evidence>
<feature type="region of interest" description="Disordered" evidence="1">
    <location>
        <begin position="581"/>
        <end position="634"/>
    </location>
</feature>
<gene>
    <name evidence="2" type="ORF">HYH03_011366</name>
</gene>
<evidence type="ECO:0000256" key="1">
    <source>
        <dbReference type="SAM" id="MobiDB-lite"/>
    </source>
</evidence>
<reference evidence="2" key="1">
    <citation type="journal article" date="2020" name="bioRxiv">
        <title>Comparative genomics of Chlamydomonas.</title>
        <authorList>
            <person name="Craig R.J."/>
            <person name="Hasan A.R."/>
            <person name="Ness R.W."/>
            <person name="Keightley P.D."/>
        </authorList>
    </citation>
    <scope>NUCLEOTIDE SEQUENCE</scope>
    <source>
        <strain evidence="2">CCAP 11/70</strain>
    </source>
</reference>
<keyword evidence="3" id="KW-1185">Reference proteome</keyword>
<protein>
    <submittedName>
        <fullName evidence="2">Uncharacterized protein</fullName>
    </submittedName>
</protein>
<comment type="caution">
    <text evidence="2">The sequence shown here is derived from an EMBL/GenBank/DDBJ whole genome shotgun (WGS) entry which is preliminary data.</text>
</comment>
<feature type="compositionally biased region" description="Gly residues" evidence="1">
    <location>
        <begin position="24"/>
        <end position="72"/>
    </location>
</feature>